<dbReference type="Proteomes" id="UP000199394">
    <property type="component" value="Unassembled WGS sequence"/>
</dbReference>
<dbReference type="OrthoDB" id="9810588at2"/>
<dbReference type="AlphaFoldDB" id="A0A1H3ZA49"/>
<dbReference type="InterPro" id="IPR027980">
    <property type="entry name" value="RACo_C"/>
</dbReference>
<dbReference type="EMBL" id="FNRK01000005">
    <property type="protein sequence ID" value="SEA20378.1"/>
    <property type="molecule type" value="Genomic_DNA"/>
</dbReference>
<proteinExistence type="predicted"/>
<dbReference type="PANTHER" id="PTHR42895">
    <property type="entry name" value="IRON-SULFUR CLUSTER-BINDING PROTEIN-RELATED"/>
    <property type="match status" value="1"/>
</dbReference>
<dbReference type="SUPFAM" id="SSF54292">
    <property type="entry name" value="2Fe-2S ferredoxin-like"/>
    <property type="match status" value="1"/>
</dbReference>
<dbReference type="STRING" id="81409.SAMN04515656_10574"/>
<evidence type="ECO:0000313" key="4">
    <source>
        <dbReference type="Proteomes" id="UP000199394"/>
    </source>
</evidence>
<reference evidence="3 4" key="1">
    <citation type="submission" date="2016-10" db="EMBL/GenBank/DDBJ databases">
        <authorList>
            <person name="de Groot N.N."/>
        </authorList>
    </citation>
    <scope>NUCLEOTIDE SEQUENCE [LARGE SCALE GENOMIC DNA]</scope>
    <source>
        <strain evidence="3 4">SR12</strain>
    </source>
</reference>
<evidence type="ECO:0000313" key="3">
    <source>
        <dbReference type="EMBL" id="SEA20378.1"/>
    </source>
</evidence>
<name>A0A1H3ZA49_9FIRM</name>
<evidence type="ECO:0000259" key="1">
    <source>
        <dbReference type="Pfam" id="PF14574"/>
    </source>
</evidence>
<dbReference type="GO" id="GO:0051536">
    <property type="term" value="F:iron-sulfur cluster binding"/>
    <property type="evidence" value="ECO:0007669"/>
    <property type="project" value="InterPro"/>
</dbReference>
<dbReference type="InterPro" id="IPR052911">
    <property type="entry name" value="Corrinoid_activation_enz"/>
</dbReference>
<feature type="domain" description="RACo-like middle region" evidence="2">
    <location>
        <begin position="175"/>
        <end position="330"/>
    </location>
</feature>
<dbReference type="InterPro" id="IPR036010">
    <property type="entry name" value="2Fe-2S_ferredoxin-like_sf"/>
</dbReference>
<dbReference type="Pfam" id="PF17651">
    <property type="entry name" value="Raco_middle"/>
    <property type="match status" value="1"/>
</dbReference>
<accession>A0A1H3ZA49</accession>
<organism evidence="3 4">
    <name type="scientific">Eubacterium aggregans</name>
    <dbReference type="NCBI Taxonomy" id="81409"/>
    <lineage>
        <taxon>Bacteria</taxon>
        <taxon>Bacillati</taxon>
        <taxon>Bacillota</taxon>
        <taxon>Clostridia</taxon>
        <taxon>Eubacteriales</taxon>
        <taxon>Eubacteriaceae</taxon>
        <taxon>Eubacterium</taxon>
    </lineage>
</organism>
<dbReference type="InterPro" id="IPR041414">
    <property type="entry name" value="Raco-like_middle"/>
</dbReference>
<dbReference type="Gene3D" id="3.10.20.740">
    <property type="match status" value="1"/>
</dbReference>
<dbReference type="RefSeq" id="WP_090305590.1">
    <property type="nucleotide sequence ID" value="NZ_FNRK01000005.1"/>
</dbReference>
<protein>
    <submittedName>
        <fullName evidence="3">Uncharacterized 2Fe-2 and 4Fe-4S clusters-containing protein, contains DUF4445 domain</fullName>
    </submittedName>
</protein>
<evidence type="ECO:0000259" key="2">
    <source>
        <dbReference type="Pfam" id="PF17651"/>
    </source>
</evidence>
<gene>
    <name evidence="3" type="ORF">SAMN04515656_10574</name>
</gene>
<sequence length="598" mass="63304">MKIHFPYLSLSSIMEAGITVAEACQRVGHPLNLVCGGNGTCKKCEIAVVEDGTTSLVMACRHPISDNMTILLEPSTQKDKILEDDAALQSIPFDPSVAVHSMSLNALQPSLGGFDFSALSQEIGRSLKPLSWPLIQRFNQLLRDGGKTAKPRLNVVTLGDEVLDLFAGDTPPRIYGLAFDIGTTSVVGFLFDMNTGLPLAQASALNGQISFGADVISRIEYAGVDKGHLNQIHDAIRQTLSDIIHTLCEKAGIPSSMIYNAAYCGNSTMVNLLLKLDPARLGRVPFINTIQNGIDLRDNALGLPVADGCVHRVLPLLGGFVGADTTAVLLGLPTDGATRLMIDLGTNGEIAVGDGSRYLVASTACGPALEGAGLTMGMRGTTGAIEAVKYQDGRFVCEVIGGGPAKGFCGSGIIDAITQLLVAGIVAPMGNFYKGAKLEGHPLAHRITLCEDGQRQFTLLTAEENGGTIPMVITQKDIRAIQLAKGAIHTGCELLLSRYGIQGKDLSEIVISGAFGNYIDIQNAQAMGLLPTFPGVPVRSIGNGAGMGVKRFLLSQEEVARCTALPTITTHVELASDPDFVNTYMMNTQFEDLGSSYR</sequence>
<dbReference type="InterPro" id="IPR042259">
    <property type="entry name" value="Raco-like_middle_sf"/>
</dbReference>
<dbReference type="Pfam" id="PF14574">
    <property type="entry name" value="RACo_C_ter"/>
    <property type="match status" value="1"/>
</dbReference>
<dbReference type="Gene3D" id="3.30.420.480">
    <property type="entry name" value="Domain of unknown function (DUF4445)"/>
    <property type="match status" value="1"/>
</dbReference>
<dbReference type="PANTHER" id="PTHR42895:SF2">
    <property type="entry name" value="IRON-SULFUR CLUSTER PROTEIN"/>
    <property type="match status" value="1"/>
</dbReference>
<feature type="domain" description="RACo C-terminal" evidence="1">
    <location>
        <begin position="338"/>
        <end position="591"/>
    </location>
</feature>
<keyword evidence="4" id="KW-1185">Reference proteome</keyword>